<sequence>MTLIFFTDVRLKTPFDMKRLPILLPLILFTVVFQACKQDEDMVPQNSFTIFYDGVPYTFTNGVIWDYGTEIYRPRHFSHAYLIPNENVFSQRNNYNIPAGDPPLTLSFFLSTPDSDIFKSGTYEFVGEFRDWGSTEAYEAYLSDIEDKYFISDVVVGFDDNGDALIEAEEKHGITSGQVIVTEDYLEFDLSLTNGSKVTGQVSPRFAKSFPPS</sequence>
<dbReference type="EMBL" id="FRCY01000022">
    <property type="protein sequence ID" value="SHN33925.1"/>
    <property type="molecule type" value="Genomic_DNA"/>
</dbReference>
<proteinExistence type="predicted"/>
<name>A0A1M7QR17_9BACT</name>
<gene>
    <name evidence="1" type="ORF">SAMN04488057_12217</name>
</gene>
<evidence type="ECO:0000313" key="1">
    <source>
        <dbReference type="EMBL" id="SHN33925.1"/>
    </source>
</evidence>
<dbReference type="Proteomes" id="UP000184513">
    <property type="component" value="Unassembled WGS sequence"/>
</dbReference>
<protein>
    <submittedName>
        <fullName evidence="1">Uncharacterized protein</fullName>
    </submittedName>
</protein>
<dbReference type="AlphaFoldDB" id="A0A1M7QR17"/>
<keyword evidence="2" id="KW-1185">Reference proteome</keyword>
<reference evidence="1 2" key="1">
    <citation type="submission" date="2016-11" db="EMBL/GenBank/DDBJ databases">
        <authorList>
            <person name="Jaros S."/>
            <person name="Januszkiewicz K."/>
            <person name="Wedrychowicz H."/>
        </authorList>
    </citation>
    <scope>NUCLEOTIDE SEQUENCE [LARGE SCALE GENOMIC DNA]</scope>
    <source>
        <strain evidence="1 2">CGMCC 1.6102</strain>
    </source>
</reference>
<dbReference type="STRING" id="388280.SAMN04488057_12217"/>
<evidence type="ECO:0000313" key="2">
    <source>
        <dbReference type="Proteomes" id="UP000184513"/>
    </source>
</evidence>
<organism evidence="1 2">
    <name type="scientific">Cyclobacterium lianum</name>
    <dbReference type="NCBI Taxonomy" id="388280"/>
    <lineage>
        <taxon>Bacteria</taxon>
        <taxon>Pseudomonadati</taxon>
        <taxon>Bacteroidota</taxon>
        <taxon>Cytophagia</taxon>
        <taxon>Cytophagales</taxon>
        <taxon>Cyclobacteriaceae</taxon>
        <taxon>Cyclobacterium</taxon>
    </lineage>
</organism>
<accession>A0A1M7QR17</accession>